<dbReference type="PANTHER" id="PTHR21818">
    <property type="entry name" value="BC025462 PROTEIN"/>
    <property type="match status" value="1"/>
</dbReference>
<reference evidence="5" key="1">
    <citation type="submission" date="2014-09" db="EMBL/GenBank/DDBJ databases">
        <authorList>
            <person name="Magalhaes I.L.F."/>
            <person name="Oliveira U."/>
            <person name="Santos F.R."/>
            <person name="Vidigal T.H.D.A."/>
            <person name="Brescovit A.D."/>
            <person name="Santos A.J."/>
        </authorList>
    </citation>
    <scope>NUCLEOTIDE SEQUENCE</scope>
    <source>
        <tissue evidence="5">Shoot tissue taken approximately 20 cm above the soil surface</tissue>
    </source>
</reference>
<feature type="compositionally biased region" description="Basic and acidic residues" evidence="2">
    <location>
        <begin position="278"/>
        <end position="299"/>
    </location>
</feature>
<dbReference type="InterPro" id="IPR029314">
    <property type="entry name" value="FANCI_S4"/>
</dbReference>
<protein>
    <recommendedName>
        <fullName evidence="6">FANCI solenoid 4 domain-containing protein</fullName>
    </recommendedName>
</protein>
<dbReference type="InterPro" id="IPR029312">
    <property type="entry name" value="FANCI_HD2"/>
</dbReference>
<dbReference type="InterPro" id="IPR026171">
    <property type="entry name" value="FANCI"/>
</dbReference>
<dbReference type="Pfam" id="PF14678">
    <property type="entry name" value="FANCI_S4"/>
    <property type="match status" value="1"/>
</dbReference>
<evidence type="ECO:0000313" key="5">
    <source>
        <dbReference type="EMBL" id="JAE24359.1"/>
    </source>
</evidence>
<organism evidence="5">
    <name type="scientific">Arundo donax</name>
    <name type="common">Giant reed</name>
    <name type="synonym">Donax arundinaceus</name>
    <dbReference type="NCBI Taxonomy" id="35708"/>
    <lineage>
        <taxon>Eukaryota</taxon>
        <taxon>Viridiplantae</taxon>
        <taxon>Streptophyta</taxon>
        <taxon>Embryophyta</taxon>
        <taxon>Tracheophyta</taxon>
        <taxon>Spermatophyta</taxon>
        <taxon>Magnoliopsida</taxon>
        <taxon>Liliopsida</taxon>
        <taxon>Poales</taxon>
        <taxon>Poaceae</taxon>
        <taxon>PACMAD clade</taxon>
        <taxon>Arundinoideae</taxon>
        <taxon>Arundineae</taxon>
        <taxon>Arundo</taxon>
    </lineage>
</organism>
<reference evidence="5" key="2">
    <citation type="journal article" date="2015" name="Data Brief">
        <title>Shoot transcriptome of the giant reed, Arundo donax.</title>
        <authorList>
            <person name="Barrero R.A."/>
            <person name="Guerrero F.D."/>
            <person name="Moolhuijzen P."/>
            <person name="Goolsby J.A."/>
            <person name="Tidwell J."/>
            <person name="Bellgard S.E."/>
            <person name="Bellgard M.I."/>
        </authorList>
    </citation>
    <scope>NUCLEOTIDE SEQUENCE</scope>
    <source>
        <tissue evidence="5">Shoot tissue taken approximately 20 cm above the soil surface</tissue>
    </source>
</reference>
<evidence type="ECO:0000259" key="3">
    <source>
        <dbReference type="Pfam" id="PF14678"/>
    </source>
</evidence>
<feature type="domain" description="FANCI solenoid 4" evidence="3">
    <location>
        <begin position="594"/>
        <end position="810"/>
    </location>
</feature>
<feature type="coiled-coil region" evidence="1">
    <location>
        <begin position="236"/>
        <end position="271"/>
    </location>
</feature>
<proteinExistence type="predicted"/>
<accession>A0A0A9GLQ7</accession>
<dbReference type="Pfam" id="PF14680">
    <property type="entry name" value="FANCI_HD2"/>
    <property type="match status" value="1"/>
</dbReference>
<dbReference type="GO" id="GO:0006281">
    <property type="term" value="P:DNA repair"/>
    <property type="evidence" value="ECO:0007669"/>
    <property type="project" value="InterPro"/>
</dbReference>
<evidence type="ECO:0000259" key="4">
    <source>
        <dbReference type="Pfam" id="PF14680"/>
    </source>
</evidence>
<sequence length="896" mass="101231">MFKREDMVRIAATNAIVDLIIAESKYRKNEVNSFEDSSSQPSCSQQPEAHIEFGGGLFQELSGLLRRCLSQQARIKEVLYEGLIQIVTSDPIIADNVLDFLWPHFLNYYTEDDGCPLKIDSCFKVDNAKLCIVEPLHCLLSCISSILRLQQSSKCERPHNTYWKCFGFAASQDNEAGRAPSSDLFMKALSNIQNYLRKSLTEDQRGQSQEAGSLSLPLEMAYCYNFAMLRIIEVFIDFAASELEKATDESKETIENEIMELADAHSCFERKTSKSREKVAWKRGDSSDATDTHTNKPKENSNASLQKLNEKMGKFMDTSLYELVVMCVKQYNADNHDKSSQRLSQTKLKRNSSLVSFVLKVCLELFKSIATKESGDIIGSFRIILYEDVKKLIRPIMQLIWCIILDAKQENGGTKRRMTQGKNNTENRKEQLYLALTCLKELFKPGVSGDHSSDIIDVLISSAPPDMEDMLDAVQFLDKDTNMVDDRNTRNAYAFLNILKMLYARVLSQSLLRESEAVTELILGISRKLHPKQRHLVGDWAADLCKKTTLQSPGTARDVVKLAIHLIPAPNDMTLVSEMTAELITCGDEGSRDYSDTFHIINYKTKNSLAAVFLQMVESSHTELDWGLGKLKAMLTLCYDSANAGEDQPADERMQRLNLEEALYSRSTLLVHALSSFTHMSLKDTQAEQFLKLTAKFYKLLTRMSKSQIAPKGYTQSIPDLKFQKLVEVTCRMLTALLYDFVSSIQQNQQTSKKGTLAKIRRESKCIPDLIFQIEDYEKYLIQLSKLTKLNLLRYAKRSVARDFLIRAKEKSGEQQEEDCTRAGAASSKNESDEDAESPNPPVEANADENVRLSAQCGNPVQDSESDGEEEEILARSKRAKTSQVVQDSDEEGQDE</sequence>
<dbReference type="GO" id="GO:0070182">
    <property type="term" value="F:DNA polymerase binding"/>
    <property type="evidence" value="ECO:0007669"/>
    <property type="project" value="TreeGrafter"/>
</dbReference>
<feature type="region of interest" description="Disordered" evidence="2">
    <location>
        <begin position="811"/>
        <end position="896"/>
    </location>
</feature>
<feature type="domain" description="FANCI helical" evidence="4">
    <location>
        <begin position="36"/>
        <end position="272"/>
    </location>
</feature>
<name>A0A0A9GLQ7_ARUDO</name>
<dbReference type="PANTHER" id="PTHR21818:SF0">
    <property type="entry name" value="FANCONI ANEMIA GROUP I PROTEIN"/>
    <property type="match status" value="1"/>
</dbReference>
<dbReference type="AlphaFoldDB" id="A0A0A9GLQ7"/>
<evidence type="ECO:0000256" key="2">
    <source>
        <dbReference type="SAM" id="MobiDB-lite"/>
    </source>
</evidence>
<feature type="region of interest" description="Disordered" evidence="2">
    <location>
        <begin position="278"/>
        <end position="304"/>
    </location>
</feature>
<evidence type="ECO:0008006" key="6">
    <source>
        <dbReference type="Google" id="ProtNLM"/>
    </source>
</evidence>
<evidence type="ECO:0000256" key="1">
    <source>
        <dbReference type="SAM" id="Coils"/>
    </source>
</evidence>
<keyword evidence="1" id="KW-0175">Coiled coil</keyword>
<dbReference type="EMBL" id="GBRH01173537">
    <property type="protein sequence ID" value="JAE24359.1"/>
    <property type="molecule type" value="Transcribed_RNA"/>
</dbReference>